<evidence type="ECO:0000313" key="3">
    <source>
        <dbReference type="Proteomes" id="UP001368318"/>
    </source>
</evidence>
<reference evidence="1 3" key="1">
    <citation type="submission" date="2023-10" db="EMBL/GenBank/DDBJ databases">
        <title>Culture-based analysis of two novel bacteria associated with mangrove crab gills.</title>
        <authorList>
            <person name="Yang X."/>
            <person name="Garuglieri E."/>
            <person name="Van Goethem M.W."/>
            <person name="Fusi M."/>
            <person name="Marasco R."/>
            <person name="Daffonchio D.G."/>
        </authorList>
    </citation>
    <scope>NUCLEOTIDE SEQUENCE [LARGE SCALE GENOMIC DNA]</scope>
    <source>
        <strain evidence="2">UG2-1</strain>
        <strain evidence="1">UG2-2</strain>
        <strain evidence="3">UG2_2</strain>
    </source>
</reference>
<dbReference type="EMBL" id="CP136924">
    <property type="protein sequence ID" value="WXA03195.1"/>
    <property type="molecule type" value="Genomic_DNA"/>
</dbReference>
<keyword evidence="3" id="KW-1185">Reference proteome</keyword>
<accession>A0AAU6P084</accession>
<evidence type="ECO:0000313" key="1">
    <source>
        <dbReference type="EMBL" id="WXA03195.1"/>
    </source>
</evidence>
<dbReference type="PROSITE" id="PS51257">
    <property type="entry name" value="PROKAR_LIPOPROTEIN"/>
    <property type="match status" value="1"/>
</dbReference>
<dbReference type="EMBL" id="CP136925">
    <property type="protein sequence ID" value="WXA14382.1"/>
    <property type="molecule type" value="Genomic_DNA"/>
</dbReference>
<dbReference type="Proteomes" id="UP001368318">
    <property type="component" value="Chromosome"/>
</dbReference>
<sequence length="594" mass="66218">MKRFILLFSLITLLGCSSDDSSDNPPETIIIDGGVIRTSQFVKINLQQNITQDTYTGTLDDMSISLVKLSENSIGFIVDEDFPFGESTLDIPNFNTKVKYTIEDTELTQTVDEILVEYTTNLTTFGDNFPYGNSIHDQEAIAALNDYNAAISQLNELEKMQLAKFYVANEDLINDLLNTDYLAPLENARFGRDNYIDDLINGMSETQLYVAMGGSIFTFGESVWLAYGCITLGQPWAAAGFATVAFTAYVTTGKLMTEIESRKLKRVDAAIDGIISDTGRGSTMLSFNSGEQKIMDLNIAARTLNSDDRNDSSSIISGFFTSFDDLNELIDKINETILWINENTWFTLSEKEHVGPNESTPTFEPATSNIFNGFSFSVNHNDLSISAISFENNQLVATIDVSEDANVGEDEFIESTLNYSYNDEVNSFNGSFPIRVYPEEVNIDLSGNWIMEISGGYLFGTYDDEAALYRFEFNASSITFNQVTIISDGYQEDGSEVNSAFSNNAYTLEGAQLSMDFSGDSAITPSCYNEVTEEWDDYSRDFTFIFTVETQYNFDTEMFTGTVNEIIDYSTGEVIPCESTTDYDGTSAIQIYRE</sequence>
<protein>
    <submittedName>
        <fullName evidence="1">Uncharacterized protein</fullName>
    </submittedName>
</protein>
<gene>
    <name evidence="2" type="ORF">R3L15_05750</name>
    <name evidence="1" type="ORF">R3L16_01650</name>
</gene>
<organism evidence="1 3">
    <name type="scientific">Mangrovimonas cancribranchiae</name>
    <dbReference type="NCBI Taxonomy" id="3080055"/>
    <lineage>
        <taxon>Bacteria</taxon>
        <taxon>Pseudomonadati</taxon>
        <taxon>Bacteroidota</taxon>
        <taxon>Flavobacteriia</taxon>
        <taxon>Flavobacteriales</taxon>
        <taxon>Flavobacteriaceae</taxon>
        <taxon>Mangrovimonas</taxon>
    </lineage>
</organism>
<dbReference type="AlphaFoldDB" id="A0AAU6P084"/>
<proteinExistence type="predicted"/>
<dbReference type="KEGG" id="mcaa:R3L15_05750"/>
<name>A0AAU6P084_9FLAO</name>
<dbReference type="RefSeq" id="WP_338733798.1">
    <property type="nucleotide sequence ID" value="NZ_CP136924.1"/>
</dbReference>
<evidence type="ECO:0000313" key="2">
    <source>
        <dbReference type="EMBL" id="WXA14382.1"/>
    </source>
</evidence>